<sequence>MLTLFVGVMFGANGAATTITKVSAGAAQQASKKLASKALTKGMIYPIVKKVSKAIGVKMTKEIFAKGVSKVIPIVGGVVSGGITYVTYKPMAYKLKRYLGTLKWCDVRYYK</sequence>
<dbReference type="EMBL" id="AGYG01000017">
    <property type="protein sequence ID" value="ENZ38818.1"/>
    <property type="molecule type" value="Genomic_DNA"/>
</dbReference>
<dbReference type="HOGENOM" id="CLU_172390_0_0_9"/>
<evidence type="ECO:0000313" key="1">
    <source>
        <dbReference type="EMBL" id="ENZ38818.1"/>
    </source>
</evidence>
<accession>R0AQW8</accession>
<proteinExistence type="predicted"/>
<dbReference type="Proteomes" id="UP000013041">
    <property type="component" value="Unassembled WGS sequence"/>
</dbReference>
<dbReference type="AlphaFoldDB" id="R0AQW8"/>
<evidence type="ECO:0000313" key="2">
    <source>
        <dbReference type="Proteomes" id="UP000013041"/>
    </source>
</evidence>
<name>R0AQW8_9FIRM</name>
<reference evidence="1 2" key="1">
    <citation type="submission" date="2013-01" db="EMBL/GenBank/DDBJ databases">
        <title>The Genome Sequence of Clostridium bolteae 90B8.</title>
        <authorList>
            <consortium name="The Broad Institute Genome Sequencing Platform"/>
            <person name="Earl A."/>
            <person name="Ward D."/>
            <person name="Feldgarden M."/>
            <person name="Gevers D."/>
            <person name="Courvalin P."/>
            <person name="Lambert T."/>
            <person name="Walker B."/>
            <person name="Young S.K."/>
            <person name="Zeng Q."/>
            <person name="Gargeya S."/>
            <person name="Fitzgerald M."/>
            <person name="Haas B."/>
            <person name="Abouelleil A."/>
            <person name="Alvarado L."/>
            <person name="Arachchi H.M."/>
            <person name="Berlin A.M."/>
            <person name="Chapman S.B."/>
            <person name="Dewar J."/>
            <person name="Goldberg J."/>
            <person name="Griggs A."/>
            <person name="Gujja S."/>
            <person name="Hansen M."/>
            <person name="Howarth C."/>
            <person name="Imamovic A."/>
            <person name="Larimer J."/>
            <person name="McCowan C."/>
            <person name="Murphy C."/>
            <person name="Neiman D."/>
            <person name="Pearson M."/>
            <person name="Priest M."/>
            <person name="Roberts A."/>
            <person name="Saif S."/>
            <person name="Shea T."/>
            <person name="Sisk P."/>
            <person name="Sykes S."/>
            <person name="Wortman J."/>
            <person name="Nusbaum C."/>
            <person name="Birren B."/>
        </authorList>
    </citation>
    <scope>NUCLEOTIDE SEQUENCE [LARGE SCALE GENOMIC DNA]</scope>
    <source>
        <strain evidence="1 2">90B8</strain>
    </source>
</reference>
<comment type="caution">
    <text evidence="1">The sequence shown here is derived from an EMBL/GenBank/DDBJ whole genome shotgun (WGS) entry which is preliminary data.</text>
</comment>
<organism evidence="1 2">
    <name type="scientific">Enterocloster bolteae 90B8</name>
    <dbReference type="NCBI Taxonomy" id="997897"/>
    <lineage>
        <taxon>Bacteria</taxon>
        <taxon>Bacillati</taxon>
        <taxon>Bacillota</taxon>
        <taxon>Clostridia</taxon>
        <taxon>Lachnospirales</taxon>
        <taxon>Lachnospiraceae</taxon>
        <taxon>Enterocloster</taxon>
    </lineage>
</organism>
<protein>
    <submittedName>
        <fullName evidence="1">Uncharacterized protein</fullName>
    </submittedName>
</protein>
<gene>
    <name evidence="1" type="ORF">HMPREF1097_02375</name>
</gene>